<proteinExistence type="predicted"/>
<protein>
    <recommendedName>
        <fullName evidence="1">Tox-REase-5 domain-containing protein</fullName>
    </recommendedName>
</protein>
<evidence type="ECO:0000313" key="3">
    <source>
        <dbReference type="Proteomes" id="UP000060630"/>
    </source>
</evidence>
<dbReference type="Proteomes" id="UP000060630">
    <property type="component" value="Unassembled WGS sequence"/>
</dbReference>
<dbReference type="EMBL" id="LPHD01000221">
    <property type="protein sequence ID" value="KWA69794.1"/>
    <property type="molecule type" value="Genomic_DNA"/>
</dbReference>
<organism evidence="2 3">
    <name type="scientific">Burkholderia ubonensis</name>
    <dbReference type="NCBI Taxonomy" id="101571"/>
    <lineage>
        <taxon>Bacteria</taxon>
        <taxon>Pseudomonadati</taxon>
        <taxon>Pseudomonadota</taxon>
        <taxon>Betaproteobacteria</taxon>
        <taxon>Burkholderiales</taxon>
        <taxon>Burkholderiaceae</taxon>
        <taxon>Burkholderia</taxon>
        <taxon>Burkholderia cepacia complex</taxon>
    </lineage>
</organism>
<sequence>MGGLAVPIIEAAIVELGPVLARAGADLLGGAAVAGTGSLSGDTPKDESKAKPDVRAIPRTGESCKKCPPEAGSMQRRNWSMSDNSREYQGRITGFPYSVEEAWSMEWVWQRDFDGFRPESCLLIEAKGKYDQFLKKDDVPYTKTFDDMEEQAGAQAAVVDDHPPARLKWYFQTERTWNYMRTPLARLRVESEWVP</sequence>
<dbReference type="AlphaFoldDB" id="A0A103S5A1"/>
<evidence type="ECO:0000313" key="2">
    <source>
        <dbReference type="EMBL" id="KWA69794.1"/>
    </source>
</evidence>
<name>A0A103S5A1_9BURK</name>
<comment type="caution">
    <text evidence="2">The sequence shown here is derived from an EMBL/GenBank/DDBJ whole genome shotgun (WGS) entry which is preliminary data.</text>
</comment>
<accession>A0A103S5A1</accession>
<gene>
    <name evidence="2" type="ORF">WL29_08975</name>
</gene>
<reference evidence="2 3" key="1">
    <citation type="submission" date="2015-11" db="EMBL/GenBank/DDBJ databases">
        <title>Expanding the genomic diversity of Burkholderia species for the development of highly accurate diagnostics.</title>
        <authorList>
            <person name="Sahl J."/>
            <person name="Keim P."/>
            <person name="Wagner D."/>
        </authorList>
    </citation>
    <scope>NUCLEOTIDE SEQUENCE [LARGE SCALE GENOMIC DNA]</scope>
    <source>
        <strain evidence="2 3">MSMB2087WGS</strain>
    </source>
</reference>
<dbReference type="Pfam" id="PF15648">
    <property type="entry name" value="Tox-REase-5"/>
    <property type="match status" value="1"/>
</dbReference>
<evidence type="ECO:0000259" key="1">
    <source>
        <dbReference type="Pfam" id="PF15648"/>
    </source>
</evidence>
<dbReference type="InterPro" id="IPR028904">
    <property type="entry name" value="Tox-REase-5_dom"/>
</dbReference>
<feature type="domain" description="Tox-REase-5" evidence="1">
    <location>
        <begin position="85"/>
        <end position="173"/>
    </location>
</feature>